<dbReference type="PROSITE" id="PS00211">
    <property type="entry name" value="ABC_TRANSPORTER_1"/>
    <property type="match status" value="1"/>
</dbReference>
<comment type="similarity">
    <text evidence="4">Belongs to the ABC transporter superfamily. Macrolide exporter (TC 3.A.1.122) family.</text>
</comment>
<dbReference type="GO" id="GO:0005524">
    <property type="term" value="F:ATP binding"/>
    <property type="evidence" value="ECO:0007669"/>
    <property type="project" value="UniProtKB-KW"/>
</dbReference>
<dbReference type="InterPro" id="IPR003593">
    <property type="entry name" value="AAA+_ATPase"/>
</dbReference>
<keyword evidence="2" id="KW-0547">Nucleotide-binding</keyword>
<keyword evidence="1" id="KW-0813">Transport</keyword>
<dbReference type="CDD" id="cd03255">
    <property type="entry name" value="ABC_MJ0796_LolCDE_FtsE"/>
    <property type="match status" value="1"/>
</dbReference>
<dbReference type="AlphaFoldDB" id="A0A1F6TE66"/>
<dbReference type="PANTHER" id="PTHR24220:SF86">
    <property type="entry name" value="ABC TRANSPORTER ABCH.1"/>
    <property type="match status" value="1"/>
</dbReference>
<evidence type="ECO:0000259" key="5">
    <source>
        <dbReference type="PROSITE" id="PS50893"/>
    </source>
</evidence>
<dbReference type="GO" id="GO:0016887">
    <property type="term" value="F:ATP hydrolysis activity"/>
    <property type="evidence" value="ECO:0007669"/>
    <property type="project" value="InterPro"/>
</dbReference>
<dbReference type="FunFam" id="3.40.50.300:FF:000032">
    <property type="entry name" value="Export ABC transporter ATP-binding protein"/>
    <property type="match status" value="1"/>
</dbReference>
<name>A0A1F6TE66_9PROT</name>
<evidence type="ECO:0000313" key="7">
    <source>
        <dbReference type="Proteomes" id="UP000177925"/>
    </source>
</evidence>
<reference evidence="6 7" key="1">
    <citation type="journal article" date="2016" name="Nat. Commun.">
        <title>Thousands of microbial genomes shed light on interconnected biogeochemical processes in an aquifer system.</title>
        <authorList>
            <person name="Anantharaman K."/>
            <person name="Brown C.T."/>
            <person name="Hug L.A."/>
            <person name="Sharon I."/>
            <person name="Castelle C.J."/>
            <person name="Probst A.J."/>
            <person name="Thomas B.C."/>
            <person name="Singh A."/>
            <person name="Wilkins M.J."/>
            <person name="Karaoz U."/>
            <person name="Brodie E.L."/>
            <person name="Williams K.H."/>
            <person name="Hubbard S.S."/>
            <person name="Banfield J.F."/>
        </authorList>
    </citation>
    <scope>NUCLEOTIDE SEQUENCE [LARGE SCALE GENOMIC DNA]</scope>
</reference>
<dbReference type="InterPro" id="IPR027417">
    <property type="entry name" value="P-loop_NTPase"/>
</dbReference>
<dbReference type="InterPro" id="IPR017911">
    <property type="entry name" value="MacB-like_ATP-bd"/>
</dbReference>
<dbReference type="InterPro" id="IPR017871">
    <property type="entry name" value="ABC_transporter-like_CS"/>
</dbReference>
<keyword evidence="3" id="KW-0067">ATP-binding</keyword>
<dbReference type="GO" id="GO:0098796">
    <property type="term" value="C:membrane protein complex"/>
    <property type="evidence" value="ECO:0007669"/>
    <property type="project" value="UniProtKB-ARBA"/>
</dbReference>
<evidence type="ECO:0000256" key="4">
    <source>
        <dbReference type="ARBA" id="ARBA00038388"/>
    </source>
</evidence>
<dbReference type="PANTHER" id="PTHR24220">
    <property type="entry name" value="IMPORT ATP-BINDING PROTEIN"/>
    <property type="match status" value="1"/>
</dbReference>
<comment type="caution">
    <text evidence="6">The sequence shown here is derived from an EMBL/GenBank/DDBJ whole genome shotgun (WGS) entry which is preliminary data.</text>
</comment>
<evidence type="ECO:0000256" key="3">
    <source>
        <dbReference type="ARBA" id="ARBA00022840"/>
    </source>
</evidence>
<sequence length="225" mass="24208">MTEPPLLSGRALTRYYRLGAETVCALRGVDIDIGKADFVALKGPSGSGKTTLINILGLLDSPDDGELLLDGMNTRGLSENSRADVRRRHFGFVFQTFNLVPVLSAAENVAYPMILDGRATAPATQRAHELLAAVGLTDKAATRPDLLSGGQRQRVAIARALANDPAVIFADEPTASLDSKTADVILDLMQKLNRERGVAFVFATHDPRVVERAGRVVNLHDGHIE</sequence>
<evidence type="ECO:0000256" key="1">
    <source>
        <dbReference type="ARBA" id="ARBA00022448"/>
    </source>
</evidence>
<dbReference type="InterPro" id="IPR003439">
    <property type="entry name" value="ABC_transporter-like_ATP-bd"/>
</dbReference>
<gene>
    <name evidence="6" type="ORF">A2150_00270</name>
</gene>
<accession>A0A1F6TE66</accession>
<dbReference type="SUPFAM" id="SSF52540">
    <property type="entry name" value="P-loop containing nucleoside triphosphate hydrolases"/>
    <property type="match status" value="1"/>
</dbReference>
<dbReference type="GO" id="GO:0022857">
    <property type="term" value="F:transmembrane transporter activity"/>
    <property type="evidence" value="ECO:0007669"/>
    <property type="project" value="TreeGrafter"/>
</dbReference>
<dbReference type="Pfam" id="PF00005">
    <property type="entry name" value="ABC_tran"/>
    <property type="match status" value="1"/>
</dbReference>
<evidence type="ECO:0000313" key="6">
    <source>
        <dbReference type="EMBL" id="OGI43428.1"/>
    </source>
</evidence>
<dbReference type="Proteomes" id="UP000177925">
    <property type="component" value="Unassembled WGS sequence"/>
</dbReference>
<proteinExistence type="inferred from homology"/>
<organism evidence="6 7">
    <name type="scientific">Candidatus Muproteobacteria bacterium RBG_16_64_11</name>
    <dbReference type="NCBI Taxonomy" id="1817758"/>
    <lineage>
        <taxon>Bacteria</taxon>
        <taxon>Pseudomonadati</taxon>
        <taxon>Pseudomonadota</taxon>
        <taxon>Candidatus Muproteobacteria</taxon>
    </lineage>
</organism>
<dbReference type="GO" id="GO:0005886">
    <property type="term" value="C:plasma membrane"/>
    <property type="evidence" value="ECO:0007669"/>
    <property type="project" value="TreeGrafter"/>
</dbReference>
<protein>
    <recommendedName>
        <fullName evidence="5">ABC transporter domain-containing protein</fullName>
    </recommendedName>
</protein>
<dbReference type="STRING" id="1817758.A2150_00270"/>
<dbReference type="InterPro" id="IPR015854">
    <property type="entry name" value="ABC_transpr_LolD-like"/>
</dbReference>
<dbReference type="SMART" id="SM00382">
    <property type="entry name" value="AAA"/>
    <property type="match status" value="1"/>
</dbReference>
<dbReference type="EMBL" id="MFSS01000057">
    <property type="protein sequence ID" value="OGI43428.1"/>
    <property type="molecule type" value="Genomic_DNA"/>
</dbReference>
<evidence type="ECO:0000256" key="2">
    <source>
        <dbReference type="ARBA" id="ARBA00022741"/>
    </source>
</evidence>
<dbReference type="PROSITE" id="PS50893">
    <property type="entry name" value="ABC_TRANSPORTER_2"/>
    <property type="match status" value="1"/>
</dbReference>
<dbReference type="Gene3D" id="3.40.50.300">
    <property type="entry name" value="P-loop containing nucleotide triphosphate hydrolases"/>
    <property type="match status" value="1"/>
</dbReference>
<feature type="domain" description="ABC transporter" evidence="5">
    <location>
        <begin position="7"/>
        <end position="225"/>
    </location>
</feature>